<dbReference type="SUPFAM" id="SSF49879">
    <property type="entry name" value="SMAD/FHA domain"/>
    <property type="match status" value="1"/>
</dbReference>
<proteinExistence type="predicted"/>
<gene>
    <name evidence="2" type="ORF">MNBD_PLANCTO02-2076</name>
</gene>
<dbReference type="PROSITE" id="PS50006">
    <property type="entry name" value="FHA_DOMAIN"/>
    <property type="match status" value="1"/>
</dbReference>
<feature type="domain" description="FHA" evidence="1">
    <location>
        <begin position="21"/>
        <end position="71"/>
    </location>
</feature>
<dbReference type="EC" id="4.6.1.1" evidence="2"/>
<sequence length="133" mass="14337">MQAQLIPQAGGNPIILKNDITLVGRKQNVCDLVIDRPSISKLHCLVVKTDGLLFIRDLGSTNGTKVNGQRVSRGAILPGDELAFASVKFRVHLGRTVPEMNEKEIGTEMLSGLSQSSKESASDVRFFTGDSVS</sequence>
<reference evidence="2" key="1">
    <citation type="submission" date="2018-06" db="EMBL/GenBank/DDBJ databases">
        <authorList>
            <person name="Zhirakovskaya E."/>
        </authorList>
    </citation>
    <scope>NUCLEOTIDE SEQUENCE</scope>
</reference>
<dbReference type="SMART" id="SM00240">
    <property type="entry name" value="FHA"/>
    <property type="match status" value="1"/>
</dbReference>
<dbReference type="CDD" id="cd00060">
    <property type="entry name" value="FHA"/>
    <property type="match status" value="1"/>
</dbReference>
<dbReference type="InterPro" id="IPR008984">
    <property type="entry name" value="SMAD_FHA_dom_sf"/>
</dbReference>
<dbReference type="Pfam" id="PF00498">
    <property type="entry name" value="FHA"/>
    <property type="match status" value="1"/>
</dbReference>
<dbReference type="PANTHER" id="PTHR23308">
    <property type="entry name" value="NUCLEAR INHIBITOR OF PROTEIN PHOSPHATASE-1"/>
    <property type="match status" value="1"/>
</dbReference>
<name>A0A3B1DLE6_9ZZZZ</name>
<protein>
    <submittedName>
        <fullName evidence="2">Similar to adenylate cyclase</fullName>
        <ecNumber evidence="2">4.6.1.1</ecNumber>
    </submittedName>
</protein>
<dbReference type="GO" id="GO:0004016">
    <property type="term" value="F:adenylate cyclase activity"/>
    <property type="evidence" value="ECO:0007669"/>
    <property type="project" value="UniProtKB-EC"/>
</dbReference>
<evidence type="ECO:0000313" key="2">
    <source>
        <dbReference type="EMBL" id="VAX37603.1"/>
    </source>
</evidence>
<accession>A0A3B1DLE6</accession>
<dbReference type="EMBL" id="UOGL01000135">
    <property type="protein sequence ID" value="VAX37603.1"/>
    <property type="molecule type" value="Genomic_DNA"/>
</dbReference>
<keyword evidence="2" id="KW-0456">Lyase</keyword>
<organism evidence="2">
    <name type="scientific">hydrothermal vent metagenome</name>
    <dbReference type="NCBI Taxonomy" id="652676"/>
    <lineage>
        <taxon>unclassified sequences</taxon>
        <taxon>metagenomes</taxon>
        <taxon>ecological metagenomes</taxon>
    </lineage>
</organism>
<dbReference type="AlphaFoldDB" id="A0A3B1DLE6"/>
<evidence type="ECO:0000259" key="1">
    <source>
        <dbReference type="PROSITE" id="PS50006"/>
    </source>
</evidence>
<dbReference type="Gene3D" id="2.60.200.20">
    <property type="match status" value="1"/>
</dbReference>
<dbReference type="InterPro" id="IPR000253">
    <property type="entry name" value="FHA_dom"/>
</dbReference>
<dbReference type="InterPro" id="IPR050923">
    <property type="entry name" value="Cell_Proc_Reg/RNA_Proc"/>
</dbReference>